<dbReference type="RefSeq" id="WP_078306805.1">
    <property type="nucleotide sequence ID" value="NZ_CP147511.1"/>
</dbReference>
<dbReference type="InterPro" id="IPR005835">
    <property type="entry name" value="NTP_transferase_dom"/>
</dbReference>
<dbReference type="NCBIfam" id="NF045761">
    <property type="entry name" value="NAMPUrTaseMurU"/>
    <property type="match status" value="1"/>
</dbReference>
<feature type="region of interest" description="Disordered" evidence="3">
    <location>
        <begin position="176"/>
        <end position="198"/>
    </location>
</feature>
<gene>
    <name evidence="5" type="ORF">B0682_04190</name>
</gene>
<dbReference type="STRING" id="90241.B0682_04190"/>
<sequence length="272" mass="30379">MQTHIDKHWQHQPIRQAMILAAGKGTRMRPLTLTTPKPLIKVGGRALIEWHILALRQAGITDIVINAAWLVDKLQAGIGDGSRYGVNIRWSVEEKPLETAGGIAKALYENQLKPEPFLLINGDVWTRHPLDGLGKNAGLNHSQDVDDVAALAHLLLVDNPKHNRAGDFIYHDGKVLMKPDPQKPEHQEADHNSSEQAREQKTWTFAGISLLHPALFVDVPYDRPYPLAKVLKQAMMTSQVSAEIYDGVWVDVGTPERLAWVNNHLKQINPTT</sequence>
<dbReference type="InterPro" id="IPR054790">
    <property type="entry name" value="MurU"/>
</dbReference>
<dbReference type="GO" id="GO:0016779">
    <property type="term" value="F:nucleotidyltransferase activity"/>
    <property type="evidence" value="ECO:0007669"/>
    <property type="project" value="UniProtKB-KW"/>
</dbReference>
<reference evidence="5 6" key="1">
    <citation type="submission" date="2017-02" db="EMBL/GenBank/DDBJ databases">
        <title>Draft genome sequence of Moraxella lincolnii CCUG 9405T type strain.</title>
        <authorList>
            <person name="Salva-Serra F."/>
            <person name="Engstrom-Jakobsson H."/>
            <person name="Thorell K."/>
            <person name="Jaen-Luchoro D."/>
            <person name="Gonzales-Siles L."/>
            <person name="Karlsson R."/>
            <person name="Yazdan S."/>
            <person name="Boulund F."/>
            <person name="Johnning A."/>
            <person name="Engstrand L."/>
            <person name="Kristiansson E."/>
            <person name="Moore E."/>
        </authorList>
    </citation>
    <scope>NUCLEOTIDE SEQUENCE [LARGE SCALE GENOMIC DNA]</scope>
    <source>
        <strain evidence="5 6">CCUG 9405</strain>
    </source>
</reference>
<name>A0A1T0CHI2_9GAMM</name>
<evidence type="ECO:0000256" key="1">
    <source>
        <dbReference type="ARBA" id="ARBA00022679"/>
    </source>
</evidence>
<organism evidence="5 6">
    <name type="scientific">Lwoffella lincolnii</name>
    <dbReference type="NCBI Taxonomy" id="90241"/>
    <lineage>
        <taxon>Bacteria</taxon>
        <taxon>Pseudomonadati</taxon>
        <taxon>Pseudomonadota</taxon>
        <taxon>Gammaproteobacteria</taxon>
        <taxon>Moraxellales</taxon>
        <taxon>Moraxellaceae</taxon>
        <taxon>Lwoffella</taxon>
    </lineage>
</organism>
<proteinExistence type="predicted"/>
<accession>A0A1T0CHI2</accession>
<comment type="caution">
    <text evidence="5">The sequence shown here is derived from an EMBL/GenBank/DDBJ whole genome shotgun (WGS) entry which is preliminary data.</text>
</comment>
<evidence type="ECO:0000256" key="3">
    <source>
        <dbReference type="SAM" id="MobiDB-lite"/>
    </source>
</evidence>
<dbReference type="Pfam" id="PF00483">
    <property type="entry name" value="NTP_transferase"/>
    <property type="match status" value="1"/>
</dbReference>
<dbReference type="PANTHER" id="PTHR43584">
    <property type="entry name" value="NUCLEOTIDYL TRANSFERASE"/>
    <property type="match status" value="1"/>
</dbReference>
<dbReference type="OrthoDB" id="9788272at2"/>
<evidence type="ECO:0000259" key="4">
    <source>
        <dbReference type="Pfam" id="PF00483"/>
    </source>
</evidence>
<keyword evidence="2" id="KW-0548">Nucleotidyltransferase</keyword>
<dbReference type="SUPFAM" id="SSF53448">
    <property type="entry name" value="Nucleotide-diphospho-sugar transferases"/>
    <property type="match status" value="1"/>
</dbReference>
<dbReference type="CDD" id="cd06422">
    <property type="entry name" value="NTP_transferase_like_1"/>
    <property type="match status" value="1"/>
</dbReference>
<feature type="domain" description="Nucleotidyl transferase" evidence="4">
    <location>
        <begin position="17"/>
        <end position="266"/>
    </location>
</feature>
<dbReference type="EMBL" id="MUYT01000004">
    <property type="protein sequence ID" value="OOS21816.1"/>
    <property type="molecule type" value="Genomic_DNA"/>
</dbReference>
<dbReference type="InterPro" id="IPR050065">
    <property type="entry name" value="GlmU-like"/>
</dbReference>
<dbReference type="PANTHER" id="PTHR43584:SF8">
    <property type="entry name" value="N-ACETYLMURAMATE ALPHA-1-PHOSPHATE URIDYLYLTRANSFERASE"/>
    <property type="match status" value="1"/>
</dbReference>
<keyword evidence="1" id="KW-0808">Transferase</keyword>
<dbReference type="Proteomes" id="UP000191094">
    <property type="component" value="Unassembled WGS sequence"/>
</dbReference>
<dbReference type="Gene3D" id="3.90.550.10">
    <property type="entry name" value="Spore Coat Polysaccharide Biosynthesis Protein SpsA, Chain A"/>
    <property type="match status" value="1"/>
</dbReference>
<evidence type="ECO:0000256" key="2">
    <source>
        <dbReference type="ARBA" id="ARBA00022695"/>
    </source>
</evidence>
<evidence type="ECO:0000313" key="6">
    <source>
        <dbReference type="Proteomes" id="UP000191094"/>
    </source>
</evidence>
<keyword evidence="6" id="KW-1185">Reference proteome</keyword>
<protein>
    <recommendedName>
        <fullName evidence="4">Nucleotidyl transferase domain-containing protein</fullName>
    </recommendedName>
</protein>
<evidence type="ECO:0000313" key="5">
    <source>
        <dbReference type="EMBL" id="OOS21816.1"/>
    </source>
</evidence>
<dbReference type="InterPro" id="IPR029044">
    <property type="entry name" value="Nucleotide-diphossugar_trans"/>
</dbReference>
<dbReference type="AlphaFoldDB" id="A0A1T0CHI2"/>